<organism evidence="1 2">
    <name type="scientific">Pseudomonas weihenstephanensis</name>
    <dbReference type="NCBI Taxonomy" id="1608994"/>
    <lineage>
        <taxon>Bacteria</taxon>
        <taxon>Pseudomonadati</taxon>
        <taxon>Pseudomonadota</taxon>
        <taxon>Gammaproteobacteria</taxon>
        <taxon>Pseudomonadales</taxon>
        <taxon>Pseudomonadaceae</taxon>
        <taxon>Pseudomonas</taxon>
    </lineage>
</organism>
<comment type="caution">
    <text evidence="1">The sequence shown here is derived from an EMBL/GenBank/DDBJ whole genome shotgun (WGS) entry which is preliminary data.</text>
</comment>
<dbReference type="InterPro" id="IPR010265">
    <property type="entry name" value="Phage_lambda_TipM"/>
</dbReference>
<dbReference type="OrthoDB" id="8607203at2"/>
<protein>
    <submittedName>
        <fullName evidence="1">Tail protein</fullName>
    </submittedName>
</protein>
<dbReference type="Pfam" id="PF05939">
    <property type="entry name" value="Phage_min_tail"/>
    <property type="match status" value="1"/>
</dbReference>
<sequence length="114" mass="12650">MTETFNFDLRLGATGDIDQRTWENDFGDGYTQAGGTGINTRSDSWDVSKTGYLTEGSELRAVRDFLDRHEGYKSFTWTPPGGVPGQYRAKGYKLNAMGAGLFSLSATFKQTYKP</sequence>
<accession>A0A0J6L6S5</accession>
<gene>
    <name evidence="1" type="ORF">TU86_21780</name>
</gene>
<dbReference type="Proteomes" id="UP000036325">
    <property type="component" value="Unassembled WGS sequence"/>
</dbReference>
<dbReference type="STRING" id="1608994.TU86_21780"/>
<proteinExistence type="predicted"/>
<name>A0A0J6L6S5_9PSED</name>
<dbReference type="EMBL" id="JYLF01000014">
    <property type="protein sequence ID" value="KMN10186.1"/>
    <property type="molecule type" value="Genomic_DNA"/>
</dbReference>
<reference evidence="1 2" key="1">
    <citation type="submission" date="2015-02" db="EMBL/GenBank/DDBJ databases">
        <title>Pseudomonas helleri sp. nov. and Pseudomonas weihenstephanensis sp. nov., isolated from raw cows milk.</title>
        <authorList>
            <person name="von Neubeck M."/>
            <person name="Huptas C."/>
            <person name="Wenning M."/>
            <person name="Scherer S."/>
        </authorList>
    </citation>
    <scope>NUCLEOTIDE SEQUENCE [LARGE SCALE GENOMIC DNA]</scope>
    <source>
        <strain evidence="1 2">DSM 29166</strain>
    </source>
</reference>
<evidence type="ECO:0000313" key="1">
    <source>
        <dbReference type="EMBL" id="KMN10186.1"/>
    </source>
</evidence>
<dbReference type="PATRIC" id="fig|1608994.3.peg.529"/>
<dbReference type="RefSeq" id="WP_048366399.1">
    <property type="nucleotide sequence ID" value="NZ_JYLF01000014.1"/>
</dbReference>
<dbReference type="AlphaFoldDB" id="A0A0J6L6S5"/>
<evidence type="ECO:0000313" key="2">
    <source>
        <dbReference type="Proteomes" id="UP000036325"/>
    </source>
</evidence>